<comment type="caution">
    <text evidence="3">The sequence shown here is derived from an EMBL/GenBank/DDBJ whole genome shotgun (WGS) entry which is preliminary data.</text>
</comment>
<keyword evidence="1" id="KW-0411">Iron-sulfur</keyword>
<keyword evidence="1" id="KW-0408">Iron</keyword>
<keyword evidence="1" id="KW-0479">Metal-binding</keyword>
<dbReference type="PROSITE" id="PS51318">
    <property type="entry name" value="TAT"/>
    <property type="match status" value="1"/>
</dbReference>
<accession>A0A194AKD4</accession>
<evidence type="ECO:0000256" key="2">
    <source>
        <dbReference type="SAM" id="SignalP"/>
    </source>
</evidence>
<evidence type="ECO:0000313" key="4">
    <source>
        <dbReference type="Proteomes" id="UP000095200"/>
    </source>
</evidence>
<dbReference type="SUPFAM" id="SSF50998">
    <property type="entry name" value="Quinoprotein alcohol dehydrogenase-like"/>
    <property type="match status" value="1"/>
</dbReference>
<keyword evidence="2" id="KW-0732">Signal</keyword>
<proteinExistence type="predicted"/>
<reference evidence="4" key="1">
    <citation type="submission" date="2016-06" db="EMBL/GenBank/DDBJ databases">
        <title>Draft genome sequence of Desulfoplanes formicivorans strain Pf12B.</title>
        <authorList>
            <person name="Watanabe M."/>
            <person name="Kojima H."/>
            <person name="Fukui M."/>
        </authorList>
    </citation>
    <scope>NUCLEOTIDE SEQUENCE [LARGE SCALE GENOMIC DNA]</scope>
    <source>
        <strain evidence="4">Pf12B</strain>
    </source>
</reference>
<feature type="signal peptide" evidence="2">
    <location>
        <begin position="1"/>
        <end position="26"/>
    </location>
</feature>
<dbReference type="GO" id="GO:0004062">
    <property type="term" value="F:aryl sulfotransferase activity"/>
    <property type="evidence" value="ECO:0007669"/>
    <property type="project" value="InterPro"/>
</dbReference>
<dbReference type="InterPro" id="IPR053143">
    <property type="entry name" value="Arylsulfate_ST"/>
</dbReference>
<dbReference type="GO" id="GO:0051536">
    <property type="term" value="F:iron-sulfur cluster binding"/>
    <property type="evidence" value="ECO:0007669"/>
    <property type="project" value="UniProtKB-KW"/>
</dbReference>
<dbReference type="InterPro" id="IPR011047">
    <property type="entry name" value="Quinoprotein_ADH-like_sf"/>
</dbReference>
<keyword evidence="4" id="KW-1185">Reference proteome</keyword>
<dbReference type="InterPro" id="IPR006311">
    <property type="entry name" value="TAT_signal"/>
</dbReference>
<protein>
    <submittedName>
        <fullName evidence="3">Transcriptional initiation protein Tat</fullName>
    </submittedName>
</protein>
<dbReference type="OrthoDB" id="264813at2"/>
<feature type="chain" id="PRO_5008262409" evidence="2">
    <location>
        <begin position="27"/>
        <end position="480"/>
    </location>
</feature>
<dbReference type="STRING" id="1592317.DPF_2243"/>
<evidence type="ECO:0000313" key="3">
    <source>
        <dbReference type="EMBL" id="GAU09516.1"/>
    </source>
</evidence>
<dbReference type="PANTHER" id="PTHR35340:SF5">
    <property type="entry name" value="ASST-DOMAIN-CONTAINING PROTEIN"/>
    <property type="match status" value="1"/>
</dbReference>
<dbReference type="Proteomes" id="UP000095200">
    <property type="component" value="Unassembled WGS sequence"/>
</dbReference>
<dbReference type="AlphaFoldDB" id="A0A194AKD4"/>
<dbReference type="Pfam" id="PF05935">
    <property type="entry name" value="Arylsulfotrans"/>
    <property type="match status" value="1"/>
</dbReference>
<sequence length="480" mass="54556">MKRRQFLLGAAAVAAATAVRPWKALAFPTVYPHGTTIYDPNKCWNGYTLFGTEVPSEGTVLIDMNGNVVKQWKNMCQAEHPPKLLKGGYLAGAMRPAPDKKGRVWDDPSSTDLVVMDWKENVVRRIPRAGAHHDFQFEGNSVGYYTPAAPLDNYKGKMLILTHKFVRNDKITNKMLYDDYIVEVDKNGKVIWDWLASDHFDEMHFSETAKKTIRKYPTYSMTRTPGKKGADWTHTNSASYLGPNHWYTEDPIGNAAFHPDNIIISNRQTNIVCIIDKKTKKIVWQVGPTFYPEDEWTFNGKTHKRALYRLGQFIGQHHAHMIPEGLPGAGNIMVYDNGGFAGYGAPNQGAPFGWSSGRRDYSRVVEFNPTNLHKVWEQSGKTMGLRDECKFYSSYVSSAQRLPNGNTLITNGSVGQFQEVTPSHEIVWEYISPYYTKSGNYNLVYRAYRVPYDYVPQLEKPEEHAVIPPNNTTWRIPAQQ</sequence>
<gene>
    <name evidence="3" type="ORF">DPF_2243</name>
</gene>
<evidence type="ECO:0000256" key="1">
    <source>
        <dbReference type="ARBA" id="ARBA00023014"/>
    </source>
</evidence>
<dbReference type="EMBL" id="BDFE01000017">
    <property type="protein sequence ID" value="GAU09516.1"/>
    <property type="molecule type" value="Genomic_DNA"/>
</dbReference>
<organism evidence="3 4">
    <name type="scientific">Desulfoplanes formicivorans</name>
    <dbReference type="NCBI Taxonomy" id="1592317"/>
    <lineage>
        <taxon>Bacteria</taxon>
        <taxon>Pseudomonadati</taxon>
        <taxon>Thermodesulfobacteriota</taxon>
        <taxon>Desulfovibrionia</taxon>
        <taxon>Desulfovibrionales</taxon>
        <taxon>Desulfoplanaceae</taxon>
        <taxon>Desulfoplanes</taxon>
    </lineage>
</organism>
<name>A0A194AKD4_9BACT</name>
<dbReference type="InterPro" id="IPR010262">
    <property type="entry name" value="Arylsulfotransferase_bact"/>
</dbReference>
<dbReference type="PANTHER" id="PTHR35340">
    <property type="entry name" value="PQQ ENZYME REPEAT PROTEIN-RELATED"/>
    <property type="match status" value="1"/>
</dbReference>